<evidence type="ECO:0000313" key="3">
    <source>
        <dbReference type="Proteomes" id="UP001168098"/>
    </source>
</evidence>
<feature type="region of interest" description="Disordered" evidence="1">
    <location>
        <begin position="58"/>
        <end position="95"/>
    </location>
</feature>
<dbReference type="AlphaFoldDB" id="A0AA38YYW4"/>
<dbReference type="EMBL" id="JARBHA010000016">
    <property type="protein sequence ID" value="KAJ9679018.1"/>
    <property type="molecule type" value="Genomic_DNA"/>
</dbReference>
<dbReference type="Proteomes" id="UP001168098">
    <property type="component" value="Unassembled WGS sequence"/>
</dbReference>
<organism evidence="2 3">
    <name type="scientific">Vitis rotundifolia</name>
    <name type="common">Muscadine grape</name>
    <dbReference type="NCBI Taxonomy" id="103349"/>
    <lineage>
        <taxon>Eukaryota</taxon>
        <taxon>Viridiplantae</taxon>
        <taxon>Streptophyta</taxon>
        <taxon>Embryophyta</taxon>
        <taxon>Tracheophyta</taxon>
        <taxon>Spermatophyta</taxon>
        <taxon>Magnoliopsida</taxon>
        <taxon>eudicotyledons</taxon>
        <taxon>Gunneridae</taxon>
        <taxon>Pentapetalae</taxon>
        <taxon>rosids</taxon>
        <taxon>Vitales</taxon>
        <taxon>Vitaceae</taxon>
        <taxon>Viteae</taxon>
        <taxon>Vitis</taxon>
    </lineage>
</organism>
<proteinExistence type="predicted"/>
<gene>
    <name evidence="2" type="ORF">PVL29_021052</name>
</gene>
<comment type="caution">
    <text evidence="2">The sequence shown here is derived from an EMBL/GenBank/DDBJ whole genome shotgun (WGS) entry which is preliminary data.</text>
</comment>
<keyword evidence="3" id="KW-1185">Reference proteome</keyword>
<evidence type="ECO:0000313" key="2">
    <source>
        <dbReference type="EMBL" id="KAJ9679018.1"/>
    </source>
</evidence>
<reference evidence="2 3" key="1">
    <citation type="journal article" date="2023" name="BMC Biotechnol.">
        <title>Vitis rotundifolia cv Carlos genome sequencing.</title>
        <authorList>
            <person name="Huff M."/>
            <person name="Hulse-Kemp A."/>
            <person name="Scheffler B."/>
            <person name="Youngblood R."/>
            <person name="Simpson S."/>
            <person name="Babiker E."/>
            <person name="Staton M."/>
        </authorList>
    </citation>
    <scope>NUCLEOTIDE SEQUENCE [LARGE SCALE GENOMIC DNA]</scope>
    <source>
        <tissue evidence="2">Leaf</tissue>
    </source>
</reference>
<sequence>MREMNIARYARFEDHNWLCCWNGDALGKDMAMNCIESMRSFIITGEAVRVLGCRTFAAGGGKEKKGSKGGGTRDAPKASSSLSKADNFFSKEKSI</sequence>
<accession>A0AA38YYW4</accession>
<evidence type="ECO:0000256" key="1">
    <source>
        <dbReference type="SAM" id="MobiDB-lite"/>
    </source>
</evidence>
<name>A0AA38YYW4_VITRO</name>
<protein>
    <submittedName>
        <fullName evidence="2">Uncharacterized protein</fullName>
    </submittedName>
</protein>